<feature type="domain" description="SAF" evidence="2">
    <location>
        <begin position="39"/>
        <end position="90"/>
    </location>
</feature>
<dbReference type="PANTHER" id="PTHR30536">
    <property type="entry name" value="ALTRONATE/GALACTARATE DEHYDRATASE"/>
    <property type="match status" value="1"/>
</dbReference>
<evidence type="ECO:0000259" key="2">
    <source>
        <dbReference type="Pfam" id="PF08666"/>
    </source>
</evidence>
<dbReference type="InterPro" id="IPR013974">
    <property type="entry name" value="SAF"/>
</dbReference>
<name>A0ABN1J9K4_9CLOT</name>
<accession>A0ABN1J9K4</accession>
<dbReference type="InterPro" id="IPR052172">
    <property type="entry name" value="UxaA_altronate/galactarate_dh"/>
</dbReference>
<dbReference type="GO" id="GO:0016787">
    <property type="term" value="F:hydrolase activity"/>
    <property type="evidence" value="ECO:0007669"/>
    <property type="project" value="UniProtKB-KW"/>
</dbReference>
<dbReference type="InterPro" id="IPR044144">
    <property type="entry name" value="SAF_UxaA/GarD"/>
</dbReference>
<dbReference type="Gene3D" id="2.30.130.110">
    <property type="match status" value="1"/>
</dbReference>
<dbReference type="Proteomes" id="UP001501510">
    <property type="component" value="Unassembled WGS sequence"/>
</dbReference>
<evidence type="ECO:0000256" key="1">
    <source>
        <dbReference type="ARBA" id="ARBA00023239"/>
    </source>
</evidence>
<organism evidence="3 4">
    <name type="scientific">Clostridium oceanicum</name>
    <dbReference type="NCBI Taxonomy" id="1543"/>
    <lineage>
        <taxon>Bacteria</taxon>
        <taxon>Bacillati</taxon>
        <taxon>Bacillota</taxon>
        <taxon>Clostridia</taxon>
        <taxon>Eubacteriales</taxon>
        <taxon>Clostridiaceae</taxon>
        <taxon>Clostridium</taxon>
    </lineage>
</organism>
<sequence>MKENEINAILIKPNDNVATVFSNGKANDIAKISSFDGDRINIKISEDIPFGHKLAVKDIKKGEEIIKYGEEIGIASKNIKKGDYVHIHNLNSMRGRGDLKSKEEDL</sequence>
<evidence type="ECO:0000313" key="4">
    <source>
        <dbReference type="Proteomes" id="UP001501510"/>
    </source>
</evidence>
<dbReference type="PANTHER" id="PTHR30536:SF5">
    <property type="entry name" value="ALTRONATE DEHYDRATASE"/>
    <property type="match status" value="1"/>
</dbReference>
<proteinExistence type="predicted"/>
<dbReference type="CDD" id="cd11613">
    <property type="entry name" value="SAF_AH_GD"/>
    <property type="match status" value="1"/>
</dbReference>
<dbReference type="Pfam" id="PF08666">
    <property type="entry name" value="SAF"/>
    <property type="match status" value="1"/>
</dbReference>
<keyword evidence="3" id="KW-0378">Hydrolase</keyword>
<protein>
    <submittedName>
        <fullName evidence="3">UxaA family hydrolase</fullName>
    </submittedName>
</protein>
<keyword evidence="1" id="KW-0456">Lyase</keyword>
<reference evidence="3 4" key="1">
    <citation type="journal article" date="2019" name="Int. J. Syst. Evol. Microbiol.">
        <title>The Global Catalogue of Microorganisms (GCM) 10K type strain sequencing project: providing services to taxonomists for standard genome sequencing and annotation.</title>
        <authorList>
            <consortium name="The Broad Institute Genomics Platform"/>
            <consortium name="The Broad Institute Genome Sequencing Center for Infectious Disease"/>
            <person name="Wu L."/>
            <person name="Ma J."/>
        </authorList>
    </citation>
    <scope>NUCLEOTIDE SEQUENCE [LARGE SCALE GENOMIC DNA]</scope>
    <source>
        <strain evidence="3 4">JCM 1407</strain>
    </source>
</reference>
<comment type="caution">
    <text evidence="3">The sequence shown here is derived from an EMBL/GenBank/DDBJ whole genome shotgun (WGS) entry which is preliminary data.</text>
</comment>
<dbReference type="RefSeq" id="WP_343758210.1">
    <property type="nucleotide sequence ID" value="NZ_BAAACG010000001.1"/>
</dbReference>
<evidence type="ECO:0000313" key="3">
    <source>
        <dbReference type="EMBL" id="GAA0733044.1"/>
    </source>
</evidence>
<dbReference type="EMBL" id="BAAACG010000001">
    <property type="protein sequence ID" value="GAA0733044.1"/>
    <property type="molecule type" value="Genomic_DNA"/>
</dbReference>
<gene>
    <name evidence="3" type="ORF">GCM10008906_03440</name>
</gene>
<keyword evidence="4" id="KW-1185">Reference proteome</keyword>